<gene>
    <name evidence="2" type="ORF">AURDEDRAFT_24263</name>
</gene>
<reference evidence="3" key="1">
    <citation type="journal article" date="2012" name="Science">
        <title>The Paleozoic origin of enzymatic lignin decomposition reconstructed from 31 fungal genomes.</title>
        <authorList>
            <person name="Floudas D."/>
            <person name="Binder M."/>
            <person name="Riley R."/>
            <person name="Barry K."/>
            <person name="Blanchette R.A."/>
            <person name="Henrissat B."/>
            <person name="Martinez A.T."/>
            <person name="Otillar R."/>
            <person name="Spatafora J.W."/>
            <person name="Yadav J.S."/>
            <person name="Aerts A."/>
            <person name="Benoit I."/>
            <person name="Boyd A."/>
            <person name="Carlson A."/>
            <person name="Copeland A."/>
            <person name="Coutinho P.M."/>
            <person name="de Vries R.P."/>
            <person name="Ferreira P."/>
            <person name="Findley K."/>
            <person name="Foster B."/>
            <person name="Gaskell J."/>
            <person name="Glotzer D."/>
            <person name="Gorecki P."/>
            <person name="Heitman J."/>
            <person name="Hesse C."/>
            <person name="Hori C."/>
            <person name="Igarashi K."/>
            <person name="Jurgens J.A."/>
            <person name="Kallen N."/>
            <person name="Kersten P."/>
            <person name="Kohler A."/>
            <person name="Kuees U."/>
            <person name="Kumar T.K.A."/>
            <person name="Kuo A."/>
            <person name="LaButti K."/>
            <person name="Larrondo L.F."/>
            <person name="Lindquist E."/>
            <person name="Ling A."/>
            <person name="Lombard V."/>
            <person name="Lucas S."/>
            <person name="Lundell T."/>
            <person name="Martin R."/>
            <person name="McLaughlin D.J."/>
            <person name="Morgenstern I."/>
            <person name="Morin E."/>
            <person name="Murat C."/>
            <person name="Nagy L.G."/>
            <person name="Nolan M."/>
            <person name="Ohm R.A."/>
            <person name="Patyshakuliyeva A."/>
            <person name="Rokas A."/>
            <person name="Ruiz-Duenas F.J."/>
            <person name="Sabat G."/>
            <person name="Salamov A."/>
            <person name="Samejima M."/>
            <person name="Schmutz J."/>
            <person name="Slot J.C."/>
            <person name="St John F."/>
            <person name="Stenlid J."/>
            <person name="Sun H."/>
            <person name="Sun S."/>
            <person name="Syed K."/>
            <person name="Tsang A."/>
            <person name="Wiebenga A."/>
            <person name="Young D."/>
            <person name="Pisabarro A."/>
            <person name="Eastwood D.C."/>
            <person name="Martin F."/>
            <person name="Cullen D."/>
            <person name="Grigoriev I.V."/>
            <person name="Hibbett D.S."/>
        </authorList>
    </citation>
    <scope>NUCLEOTIDE SEQUENCE [LARGE SCALE GENOMIC DNA]</scope>
    <source>
        <strain evidence="3">TFB10046</strain>
    </source>
</reference>
<dbReference type="Proteomes" id="UP000006514">
    <property type="component" value="Unassembled WGS sequence"/>
</dbReference>
<dbReference type="KEGG" id="adl:AURDEDRAFT_24263"/>
<keyword evidence="3" id="KW-1185">Reference proteome</keyword>
<evidence type="ECO:0000259" key="1">
    <source>
        <dbReference type="PROSITE" id="PS51192"/>
    </source>
</evidence>
<dbReference type="EMBL" id="JH687934">
    <property type="protein sequence ID" value="EJD34593.1"/>
    <property type="molecule type" value="Genomic_DNA"/>
</dbReference>
<feature type="domain" description="Helicase ATP-binding" evidence="1">
    <location>
        <begin position="1"/>
        <end position="74"/>
    </location>
</feature>
<evidence type="ECO:0000313" key="2">
    <source>
        <dbReference type="EMBL" id="EJD34593.1"/>
    </source>
</evidence>
<dbReference type="SUPFAM" id="SSF52540">
    <property type="entry name" value="P-loop containing nucleoside triphosphate hydrolases"/>
    <property type="match status" value="1"/>
</dbReference>
<proteinExistence type="predicted"/>
<dbReference type="PROSITE" id="PS51192">
    <property type="entry name" value="HELICASE_ATP_BIND_1"/>
    <property type="match status" value="1"/>
</dbReference>
<dbReference type="OMA" id="FWGIDVG"/>
<organism evidence="2 3">
    <name type="scientific">Auricularia subglabra (strain TFB-10046 / SS5)</name>
    <name type="common">White-rot fungus</name>
    <name type="synonym">Auricularia delicata (strain TFB10046)</name>
    <dbReference type="NCBI Taxonomy" id="717982"/>
    <lineage>
        <taxon>Eukaryota</taxon>
        <taxon>Fungi</taxon>
        <taxon>Dikarya</taxon>
        <taxon>Basidiomycota</taxon>
        <taxon>Agaricomycotina</taxon>
        <taxon>Agaricomycetes</taxon>
        <taxon>Auriculariales</taxon>
        <taxon>Auriculariaceae</taxon>
        <taxon>Auricularia</taxon>
    </lineage>
</organism>
<accession>J0LDE1</accession>
<feature type="non-terminal residue" evidence="2">
    <location>
        <position position="1"/>
    </location>
</feature>
<dbReference type="eggNOG" id="ENOG502RD26">
    <property type="taxonomic scope" value="Eukaryota"/>
</dbReference>
<dbReference type="Gene3D" id="3.40.50.300">
    <property type="entry name" value="P-loop containing nucleotide triphosphate hydrolases"/>
    <property type="match status" value="1"/>
</dbReference>
<evidence type="ECO:0000313" key="3">
    <source>
        <dbReference type="Proteomes" id="UP000006514"/>
    </source>
</evidence>
<feature type="non-terminal residue" evidence="2">
    <location>
        <position position="93"/>
    </location>
</feature>
<dbReference type="OrthoDB" id="2499463at2759"/>
<dbReference type="InterPro" id="IPR027417">
    <property type="entry name" value="P-loop_NTPase"/>
</dbReference>
<dbReference type="AlphaFoldDB" id="J0LDE1"/>
<dbReference type="InterPro" id="IPR014001">
    <property type="entry name" value="Helicase_ATP-bd"/>
</dbReference>
<dbReference type="InParanoid" id="J0LDE1"/>
<protein>
    <recommendedName>
        <fullName evidence="1">Helicase ATP-binding domain-containing protein</fullName>
    </recommendedName>
</protein>
<sequence length="93" mass="10483">LMNSEAFQDLVKVTVVDEAHVIAEWGENFCKAYSELCRLRSFTGDRVPFAAFSATLTTESFSVLWDALGFGGRPFWGIDTGVLRENLTYIIKR</sequence>
<name>J0LDE1_AURST</name>